<evidence type="ECO:0000313" key="2">
    <source>
        <dbReference type="Proteomes" id="UP000268014"/>
    </source>
</evidence>
<organism evidence="3">
    <name type="scientific">Haemonchus placei</name>
    <name type="common">Barber's pole worm</name>
    <dbReference type="NCBI Taxonomy" id="6290"/>
    <lineage>
        <taxon>Eukaryota</taxon>
        <taxon>Metazoa</taxon>
        <taxon>Ecdysozoa</taxon>
        <taxon>Nematoda</taxon>
        <taxon>Chromadorea</taxon>
        <taxon>Rhabditida</taxon>
        <taxon>Rhabditina</taxon>
        <taxon>Rhabditomorpha</taxon>
        <taxon>Strongyloidea</taxon>
        <taxon>Trichostrongylidae</taxon>
        <taxon>Haemonchus</taxon>
    </lineage>
</organism>
<protein>
    <submittedName>
        <fullName evidence="3">DNA gyrase subunit A</fullName>
    </submittedName>
</protein>
<dbReference type="InterPro" id="IPR011053">
    <property type="entry name" value="Single_hybrid_motif"/>
</dbReference>
<dbReference type="GO" id="GO:0005634">
    <property type="term" value="C:nucleus"/>
    <property type="evidence" value="ECO:0007669"/>
    <property type="project" value="TreeGrafter"/>
</dbReference>
<accession>A0A0N4W9V6</accession>
<dbReference type="GO" id="GO:0032433">
    <property type="term" value="C:filopodium tip"/>
    <property type="evidence" value="ECO:0007669"/>
    <property type="project" value="TreeGrafter"/>
</dbReference>
<dbReference type="OrthoDB" id="48130at2759"/>
<dbReference type="PANTHER" id="PTHR13651">
    <property type="entry name" value="PROTEIN ABITRAM"/>
    <property type="match status" value="1"/>
</dbReference>
<keyword evidence="2" id="KW-1185">Reference proteome</keyword>
<dbReference type="GO" id="GO:0003785">
    <property type="term" value="F:actin monomer binding"/>
    <property type="evidence" value="ECO:0007669"/>
    <property type="project" value="TreeGrafter"/>
</dbReference>
<dbReference type="AlphaFoldDB" id="A0A0N4W9V6"/>
<dbReference type="STRING" id="6290.A0A0N4W9V6"/>
<dbReference type="GO" id="GO:0030425">
    <property type="term" value="C:dendrite"/>
    <property type="evidence" value="ECO:0007669"/>
    <property type="project" value="TreeGrafter"/>
</dbReference>
<dbReference type="GO" id="GO:0030027">
    <property type="term" value="C:lamellipodium"/>
    <property type="evidence" value="ECO:0007669"/>
    <property type="project" value="TreeGrafter"/>
</dbReference>
<dbReference type="PANTHER" id="PTHR13651:SF0">
    <property type="entry name" value="PROTEIN ABITRAM"/>
    <property type="match status" value="1"/>
</dbReference>
<gene>
    <name evidence="1" type="ORF">HPLM_LOCUS7102</name>
</gene>
<dbReference type="GO" id="GO:0051015">
    <property type="term" value="F:actin filament binding"/>
    <property type="evidence" value="ECO:0007669"/>
    <property type="project" value="TreeGrafter"/>
</dbReference>
<evidence type="ECO:0000313" key="3">
    <source>
        <dbReference type="WBParaSite" id="HPLM_0000711001-mRNA-1"/>
    </source>
</evidence>
<proteinExistence type="predicted"/>
<dbReference type="SUPFAM" id="SSF51230">
    <property type="entry name" value="Single hybrid motif"/>
    <property type="match status" value="1"/>
</dbReference>
<sequence>MTVTYLSSVDRAYKRYACNDYDNIVYLHHPSGVSVVVLKKQPKTEVVEVDFGSVKKNGTSRMDNVVIGKGKKGGLHLQKDTRLCTIRCKDGEEIVVRAGVKGVLAEVSHYEGYIAVITYGAGKRTPDEFVTELSPKKVLLENYEESTPETELN</sequence>
<dbReference type="EMBL" id="UZAF01016600">
    <property type="protein sequence ID" value="VDO30934.1"/>
    <property type="molecule type" value="Genomic_DNA"/>
</dbReference>
<dbReference type="GO" id="GO:0051489">
    <property type="term" value="P:regulation of filopodium assembly"/>
    <property type="evidence" value="ECO:0007669"/>
    <property type="project" value="TreeGrafter"/>
</dbReference>
<dbReference type="Proteomes" id="UP000268014">
    <property type="component" value="Unassembled WGS sequence"/>
</dbReference>
<dbReference type="WBParaSite" id="HPLM_0000711001-mRNA-1">
    <property type="protein sequence ID" value="HPLM_0000711001-mRNA-1"/>
    <property type="gene ID" value="HPLM_0000711001"/>
</dbReference>
<dbReference type="GO" id="GO:0048813">
    <property type="term" value="P:dendrite morphogenesis"/>
    <property type="evidence" value="ECO:0007669"/>
    <property type="project" value="TreeGrafter"/>
</dbReference>
<reference evidence="1 2" key="2">
    <citation type="submission" date="2018-11" db="EMBL/GenBank/DDBJ databases">
        <authorList>
            <consortium name="Pathogen Informatics"/>
        </authorList>
    </citation>
    <scope>NUCLEOTIDE SEQUENCE [LARGE SCALE GENOMIC DNA]</scope>
    <source>
        <strain evidence="1 2">MHpl1</strain>
    </source>
</reference>
<dbReference type="OMA" id="TAPDNQG"/>
<name>A0A0N4W9V6_HAEPC</name>
<dbReference type="InterPro" id="IPR039169">
    <property type="entry name" value="Abitram"/>
</dbReference>
<reference evidence="3" key="1">
    <citation type="submission" date="2017-02" db="UniProtKB">
        <authorList>
            <consortium name="WormBaseParasite"/>
        </authorList>
    </citation>
    <scope>IDENTIFICATION</scope>
</reference>
<evidence type="ECO:0000313" key="1">
    <source>
        <dbReference type="EMBL" id="VDO30934.1"/>
    </source>
</evidence>
<dbReference type="GO" id="GO:0030833">
    <property type="term" value="P:regulation of actin filament polymerization"/>
    <property type="evidence" value="ECO:0007669"/>
    <property type="project" value="TreeGrafter"/>
</dbReference>